<feature type="chain" id="PRO_5043381897" evidence="1">
    <location>
        <begin position="19"/>
        <end position="161"/>
    </location>
</feature>
<accession>A0AAV1AS27</accession>
<sequence length="161" mass="18100">MKIALILTFSIMFVVSHTTPTFNTQPQMNQSSIQLQNETRKSGGSCNYKVNIKTSCNSPPHTTDEISILFGDNNASEVYVPRLDDPDSGTTFEQCTTIEFEILGPCIGKICKMYLFRNGTDGWIPETVTAYHYDYPPVIFNYNVDIPKDAGYGYNNCNKKV</sequence>
<organism evidence="2 3">
    <name type="scientific">Vicia faba</name>
    <name type="common">Broad bean</name>
    <name type="synonym">Faba vulgaris</name>
    <dbReference type="NCBI Taxonomy" id="3906"/>
    <lineage>
        <taxon>Eukaryota</taxon>
        <taxon>Viridiplantae</taxon>
        <taxon>Streptophyta</taxon>
        <taxon>Embryophyta</taxon>
        <taxon>Tracheophyta</taxon>
        <taxon>Spermatophyta</taxon>
        <taxon>Magnoliopsida</taxon>
        <taxon>eudicotyledons</taxon>
        <taxon>Gunneridae</taxon>
        <taxon>Pentapetalae</taxon>
        <taxon>rosids</taxon>
        <taxon>fabids</taxon>
        <taxon>Fabales</taxon>
        <taxon>Fabaceae</taxon>
        <taxon>Papilionoideae</taxon>
        <taxon>50 kb inversion clade</taxon>
        <taxon>NPAAA clade</taxon>
        <taxon>Hologalegina</taxon>
        <taxon>IRL clade</taxon>
        <taxon>Fabeae</taxon>
        <taxon>Vicia</taxon>
    </lineage>
</organism>
<dbReference type="PANTHER" id="PTHR31718:SF31">
    <property type="entry name" value="OS01G0172800 PROTEIN"/>
    <property type="match status" value="1"/>
</dbReference>
<dbReference type="PANTHER" id="PTHR31718">
    <property type="entry name" value="PLAT DOMAIN-CONTAINING PROTEIN"/>
    <property type="match status" value="1"/>
</dbReference>
<dbReference type="AlphaFoldDB" id="A0AAV1AS27"/>
<dbReference type="CDD" id="cd00113">
    <property type="entry name" value="PLAT"/>
    <property type="match status" value="1"/>
</dbReference>
<dbReference type="SUPFAM" id="SSF49723">
    <property type="entry name" value="Lipase/lipooxygenase domain (PLAT/LH2 domain)"/>
    <property type="match status" value="1"/>
</dbReference>
<dbReference type="EMBL" id="OX451740">
    <property type="protein sequence ID" value="CAI8611844.1"/>
    <property type="molecule type" value="Genomic_DNA"/>
</dbReference>
<dbReference type="InterPro" id="IPR036392">
    <property type="entry name" value="PLAT/LH2_dom_sf"/>
</dbReference>
<dbReference type="Gene3D" id="2.60.60.20">
    <property type="entry name" value="PLAT/LH2 domain"/>
    <property type="match status" value="1"/>
</dbReference>
<dbReference type="Proteomes" id="UP001157006">
    <property type="component" value="Chromosome 5"/>
</dbReference>
<reference evidence="2 3" key="1">
    <citation type="submission" date="2023-01" db="EMBL/GenBank/DDBJ databases">
        <authorList>
            <person name="Kreplak J."/>
        </authorList>
    </citation>
    <scope>NUCLEOTIDE SEQUENCE [LARGE SCALE GENOMIC DNA]</scope>
</reference>
<evidence type="ECO:0000256" key="1">
    <source>
        <dbReference type="SAM" id="SignalP"/>
    </source>
</evidence>
<keyword evidence="1" id="KW-0732">Signal</keyword>
<keyword evidence="3" id="KW-1185">Reference proteome</keyword>
<dbReference type="Pfam" id="PF06232">
    <property type="entry name" value="ATS3"/>
    <property type="match status" value="1"/>
</dbReference>
<dbReference type="InterPro" id="IPR010417">
    <property type="entry name" value="Embryo-specific_ATS3"/>
</dbReference>
<feature type="signal peptide" evidence="1">
    <location>
        <begin position="1"/>
        <end position="18"/>
    </location>
</feature>
<evidence type="ECO:0000313" key="2">
    <source>
        <dbReference type="EMBL" id="CAI8611844.1"/>
    </source>
</evidence>
<proteinExistence type="predicted"/>
<name>A0AAV1AS27_VICFA</name>
<gene>
    <name evidence="2" type="ORF">VFH_V005520</name>
</gene>
<protein>
    <submittedName>
        <fullName evidence="2">Uncharacterized protein</fullName>
    </submittedName>
</protein>
<evidence type="ECO:0000313" key="3">
    <source>
        <dbReference type="Proteomes" id="UP001157006"/>
    </source>
</evidence>